<dbReference type="GO" id="GO:1904294">
    <property type="term" value="P:positive regulation of ERAD pathway"/>
    <property type="evidence" value="ECO:0007669"/>
    <property type="project" value="InterPro"/>
</dbReference>
<feature type="transmembrane region" description="Helical" evidence="11">
    <location>
        <begin position="259"/>
        <end position="280"/>
    </location>
</feature>
<organism evidence="13 14">
    <name type="scientific">Spirodela intermedia</name>
    <name type="common">Intermediate duckweed</name>
    <dbReference type="NCBI Taxonomy" id="51605"/>
    <lineage>
        <taxon>Eukaryota</taxon>
        <taxon>Viridiplantae</taxon>
        <taxon>Streptophyta</taxon>
        <taxon>Embryophyta</taxon>
        <taxon>Tracheophyta</taxon>
        <taxon>Spermatophyta</taxon>
        <taxon>Magnoliopsida</taxon>
        <taxon>Liliopsida</taxon>
        <taxon>Araceae</taxon>
        <taxon>Lemnoideae</taxon>
        <taxon>Spirodela</taxon>
    </lineage>
</organism>
<keyword evidence="14" id="KW-1185">Reference proteome</keyword>
<name>A0A7I8KLC9_SPIIN</name>
<gene>
    <name evidence="13" type="ORF">SI8410_06008927</name>
</gene>
<proteinExistence type="predicted"/>
<dbReference type="GO" id="GO:0008270">
    <property type="term" value="F:zinc ion binding"/>
    <property type="evidence" value="ECO:0007669"/>
    <property type="project" value="UniProtKB-KW"/>
</dbReference>
<dbReference type="InterPro" id="IPR001841">
    <property type="entry name" value="Znf_RING"/>
</dbReference>
<evidence type="ECO:0000256" key="10">
    <source>
        <dbReference type="SAM" id="MobiDB-lite"/>
    </source>
</evidence>
<dbReference type="PANTHER" id="PTHR15860">
    <property type="entry name" value="UNCHARACTERIZED RING FINGER-CONTAINING PROTEIN"/>
    <property type="match status" value="1"/>
</dbReference>
<evidence type="ECO:0000256" key="11">
    <source>
        <dbReference type="SAM" id="Phobius"/>
    </source>
</evidence>
<evidence type="ECO:0000256" key="2">
    <source>
        <dbReference type="ARBA" id="ARBA00022692"/>
    </source>
</evidence>
<keyword evidence="5" id="KW-0833">Ubl conjugation pathway</keyword>
<dbReference type="Pfam" id="PF13639">
    <property type="entry name" value="zf-RING_2"/>
    <property type="match status" value="1"/>
</dbReference>
<evidence type="ECO:0000256" key="1">
    <source>
        <dbReference type="ARBA" id="ARBA00004141"/>
    </source>
</evidence>
<protein>
    <recommendedName>
        <fullName evidence="12">RING-type domain-containing protein</fullName>
    </recommendedName>
</protein>
<dbReference type="EMBL" id="LR746269">
    <property type="protein sequence ID" value="CAA7398262.1"/>
    <property type="molecule type" value="Genomic_DNA"/>
</dbReference>
<keyword evidence="2 11" id="KW-0812">Transmembrane</keyword>
<feature type="transmembrane region" description="Helical" evidence="11">
    <location>
        <begin position="211"/>
        <end position="238"/>
    </location>
</feature>
<evidence type="ECO:0000313" key="13">
    <source>
        <dbReference type="EMBL" id="CAA7398262.1"/>
    </source>
</evidence>
<feature type="domain" description="RING-type" evidence="12">
    <location>
        <begin position="429"/>
        <end position="467"/>
    </location>
</feature>
<dbReference type="AlphaFoldDB" id="A0A7I8KLC9"/>
<evidence type="ECO:0000256" key="7">
    <source>
        <dbReference type="ARBA" id="ARBA00022989"/>
    </source>
</evidence>
<evidence type="ECO:0000256" key="5">
    <source>
        <dbReference type="ARBA" id="ARBA00022786"/>
    </source>
</evidence>
<evidence type="ECO:0000256" key="3">
    <source>
        <dbReference type="ARBA" id="ARBA00022723"/>
    </source>
</evidence>
<evidence type="ECO:0000256" key="9">
    <source>
        <dbReference type="PROSITE-ProRule" id="PRU00175"/>
    </source>
</evidence>
<dbReference type="Gene3D" id="3.30.40.10">
    <property type="entry name" value="Zinc/RING finger domain, C3HC4 (zinc finger)"/>
    <property type="match status" value="1"/>
</dbReference>
<dbReference type="GO" id="GO:0016020">
    <property type="term" value="C:membrane"/>
    <property type="evidence" value="ECO:0007669"/>
    <property type="project" value="UniProtKB-SubCell"/>
</dbReference>
<dbReference type="GO" id="GO:0061630">
    <property type="term" value="F:ubiquitin protein ligase activity"/>
    <property type="evidence" value="ECO:0007669"/>
    <property type="project" value="InterPro"/>
</dbReference>
<feature type="transmembrane region" description="Helical" evidence="11">
    <location>
        <begin position="300"/>
        <end position="325"/>
    </location>
</feature>
<keyword evidence="7 11" id="KW-1133">Transmembrane helix</keyword>
<dbReference type="OrthoDB" id="9049620at2759"/>
<evidence type="ECO:0000256" key="6">
    <source>
        <dbReference type="ARBA" id="ARBA00022833"/>
    </source>
</evidence>
<accession>A0A7I8KLC9</accession>
<reference evidence="13" key="1">
    <citation type="submission" date="2020-02" db="EMBL/GenBank/DDBJ databases">
        <authorList>
            <person name="Scholz U."/>
            <person name="Mascher M."/>
            <person name="Fiebig A."/>
        </authorList>
    </citation>
    <scope>NUCLEOTIDE SEQUENCE</scope>
</reference>
<keyword evidence="3" id="KW-0479">Metal-binding</keyword>
<feature type="transmembrane region" description="Helical" evidence="11">
    <location>
        <begin position="346"/>
        <end position="366"/>
    </location>
</feature>
<dbReference type="InterPro" id="IPR044235">
    <property type="entry name" value="RNFT1/2"/>
</dbReference>
<sequence length="490" mass="53783">METSGGGSDVQRSSPDRGTAGSNGGGSSSRSYGIQFLASNLLQAPLSALLEYSGILRPRSGYSENEGLAGGGAVSSGLGERILGRSDGGVAPSSGGGEVSIRIIGSSEQDNIRVGTGPPQQLIVGPGRESSVFENGVQADHSPLESEHHSGDIRSERGVSDGALSSRAQSTPSGSSPTTDGEARNGDGGNSRDSAYQRYDVQQAARWIEQILPFSLLLLVVFIRQHLQGFFVTIWIAAVMFKSNDILKKQTALKGERKISVLIGITLAFTLHVVGIYWWYWNDGVVYPLVMRPPKVIPPFWHAIFIIMVNDTMVRQAAMISKCLLLMFYRNGRGRNYRRQGQMLTLVEYLVLLYRALLPTPVWYRFFLNKEYGSLFSSLTTGLYLTFKLTSAVEKVQSFFTALKALSHSEIHYGSYATVEQVAAVGDLCAICQEKMHSPILLRCKHIFCEDCVSEWFERERTCPLCRALVKPVDLKSFGDGSTSLFFQLF</sequence>
<keyword evidence="8 11" id="KW-0472">Membrane</keyword>
<evidence type="ECO:0000256" key="4">
    <source>
        <dbReference type="ARBA" id="ARBA00022771"/>
    </source>
</evidence>
<dbReference type="PANTHER" id="PTHR15860:SF0">
    <property type="entry name" value="LP20373P"/>
    <property type="match status" value="1"/>
</dbReference>
<dbReference type="Proteomes" id="UP000663760">
    <property type="component" value="Chromosome 6"/>
</dbReference>
<keyword evidence="4 9" id="KW-0863">Zinc-finger</keyword>
<dbReference type="PROSITE" id="PS50089">
    <property type="entry name" value="ZF_RING_2"/>
    <property type="match status" value="1"/>
</dbReference>
<dbReference type="PROSITE" id="PS00518">
    <property type="entry name" value="ZF_RING_1"/>
    <property type="match status" value="1"/>
</dbReference>
<evidence type="ECO:0000259" key="12">
    <source>
        <dbReference type="PROSITE" id="PS50089"/>
    </source>
</evidence>
<dbReference type="InterPro" id="IPR013083">
    <property type="entry name" value="Znf_RING/FYVE/PHD"/>
</dbReference>
<feature type="region of interest" description="Disordered" evidence="10">
    <location>
        <begin position="1"/>
        <end position="29"/>
    </location>
</feature>
<dbReference type="SMART" id="SM00184">
    <property type="entry name" value="RING"/>
    <property type="match status" value="1"/>
</dbReference>
<evidence type="ECO:0000313" key="14">
    <source>
        <dbReference type="Proteomes" id="UP000663760"/>
    </source>
</evidence>
<keyword evidence="6" id="KW-0862">Zinc</keyword>
<evidence type="ECO:0000256" key="8">
    <source>
        <dbReference type="ARBA" id="ARBA00023136"/>
    </source>
</evidence>
<comment type="subcellular location">
    <subcellularLocation>
        <location evidence="1">Membrane</location>
        <topology evidence="1">Multi-pass membrane protein</topology>
    </subcellularLocation>
</comment>
<dbReference type="SUPFAM" id="SSF57850">
    <property type="entry name" value="RING/U-box"/>
    <property type="match status" value="1"/>
</dbReference>
<feature type="compositionally biased region" description="Low complexity" evidence="10">
    <location>
        <begin position="170"/>
        <end position="179"/>
    </location>
</feature>
<dbReference type="InterPro" id="IPR017907">
    <property type="entry name" value="Znf_RING_CS"/>
</dbReference>
<dbReference type="CDD" id="cd16532">
    <property type="entry name" value="RING-HC_RNFT1-like"/>
    <property type="match status" value="1"/>
</dbReference>
<feature type="region of interest" description="Disordered" evidence="10">
    <location>
        <begin position="141"/>
        <end position="194"/>
    </location>
</feature>
<feature type="compositionally biased region" description="Basic and acidic residues" evidence="10">
    <location>
        <begin position="142"/>
        <end position="159"/>
    </location>
</feature>